<dbReference type="STRING" id="400055.SAMN04490243_0288"/>
<dbReference type="Proteomes" id="UP000199534">
    <property type="component" value="Unassembled WGS sequence"/>
</dbReference>
<dbReference type="EMBL" id="FOYQ01000001">
    <property type="protein sequence ID" value="SFR31598.1"/>
    <property type="molecule type" value="Genomic_DNA"/>
</dbReference>
<keyword evidence="3" id="KW-1185">Reference proteome</keyword>
<dbReference type="AlphaFoldDB" id="A0A1I6FNW5"/>
<dbReference type="CDD" id="cd09618">
    <property type="entry name" value="CBM9_like_2"/>
    <property type="match status" value="1"/>
</dbReference>
<protein>
    <recommendedName>
        <fullName evidence="1">DUF5916 domain-containing protein</fullName>
    </recommendedName>
</protein>
<accession>A0A1I6FNW5</accession>
<gene>
    <name evidence="2" type="ORF">SAMN04490243_0288</name>
</gene>
<dbReference type="InterPro" id="IPR045670">
    <property type="entry name" value="DUF5916"/>
</dbReference>
<evidence type="ECO:0000313" key="3">
    <source>
        <dbReference type="Proteomes" id="UP000199534"/>
    </source>
</evidence>
<sequence length="747" mass="86616">MLVLLGPTDQNALFRMRNYYLFASLFTVFISFAQTKGDKHFTVKYIQESITPDGVLDEPIWQEAEAAEEFWEYFPVDSIQARKQTQIKMLFDDTHLYVGITVWTAGRNYAIQSLRRDFRAGNSDNITLLFDTFNDANNAFLFGSNPYGVRREGLVSGGGLDLSGFTISWDVKWKGDSKIYDDRYTTEWAIPLTSFKFREGETRWRFNSYRFDTQSNESSTWMHIPQNQNIFGLTFMGEMRFEKPLGRSRTPMALIPYVNTSWFKDRENIAEDTGFKVGGDAKVSIGNSMNLDLTLNPDFSQVEVDDQVTNLTRFEVSLPEKRQFFIDNNDLFASFGDDNDANPFFSRRIGIAEDIDGNTIENPIVAGARLSGKINDDLRLGFFSIQTEEDAANEIAANNNTMLALQQLVFDRSNIGFFFINRQATGNPDFLDEADRYNRVVGLDYNLISSNNVWSGRAFAHRSFSPGDQGSEWSSGLSMRYNVRNWNAFAQGVYVGDDYASDLGFIRRTDIFKTVFSFGPNFWPQNGWVNNHSLRFIPISIWQPGVDWRLTDYNLRGRYELQTRRQQQFQIEWNSRYTYLFSDFDPTGSDDAEALPADTDYYYNNAQISYQSDRRRIASYEIQTTIGDFFNGSRFTLQSTANLRIQPKAFISLQARYDHIELPEPYGTADIWLIVPRIEFTFSKSLFWNTLIQYSNQRDNFGINSRLQWRFAPLSDLFLVYTDNYFVDRFSPKFRSINLKLTYWLNI</sequence>
<dbReference type="Gene3D" id="2.60.40.1190">
    <property type="match status" value="1"/>
</dbReference>
<dbReference type="SUPFAM" id="SSF49344">
    <property type="entry name" value="CBD9-like"/>
    <property type="match status" value="1"/>
</dbReference>
<feature type="domain" description="DUF5916" evidence="1">
    <location>
        <begin position="252"/>
        <end position="657"/>
    </location>
</feature>
<reference evidence="2 3" key="1">
    <citation type="submission" date="2016-10" db="EMBL/GenBank/DDBJ databases">
        <authorList>
            <person name="de Groot N.N."/>
        </authorList>
    </citation>
    <scope>NUCLEOTIDE SEQUENCE [LARGE SCALE GENOMIC DNA]</scope>
    <source>
        <strain evidence="2 3">DSM 21019</strain>
    </source>
</reference>
<organism evidence="2 3">
    <name type="scientific">Robiginitalea myxolifaciens</name>
    <dbReference type="NCBI Taxonomy" id="400055"/>
    <lineage>
        <taxon>Bacteria</taxon>
        <taxon>Pseudomonadati</taxon>
        <taxon>Bacteroidota</taxon>
        <taxon>Flavobacteriia</taxon>
        <taxon>Flavobacteriales</taxon>
        <taxon>Flavobacteriaceae</taxon>
        <taxon>Robiginitalea</taxon>
    </lineage>
</organism>
<evidence type="ECO:0000313" key="2">
    <source>
        <dbReference type="EMBL" id="SFR31598.1"/>
    </source>
</evidence>
<dbReference type="Pfam" id="PF19313">
    <property type="entry name" value="DUF5916"/>
    <property type="match status" value="1"/>
</dbReference>
<name>A0A1I6FNW5_9FLAO</name>
<proteinExistence type="predicted"/>
<evidence type="ECO:0000259" key="1">
    <source>
        <dbReference type="Pfam" id="PF19313"/>
    </source>
</evidence>